<accession>A0A2K2C415</accession>
<reference evidence="4 5" key="1">
    <citation type="journal article" date="2006" name="Science">
        <title>The genome of black cottonwood, Populus trichocarpa (Torr. &amp; Gray).</title>
        <authorList>
            <person name="Tuskan G.A."/>
            <person name="Difazio S."/>
            <person name="Jansson S."/>
            <person name="Bohlmann J."/>
            <person name="Grigoriev I."/>
            <person name="Hellsten U."/>
            <person name="Putnam N."/>
            <person name="Ralph S."/>
            <person name="Rombauts S."/>
            <person name="Salamov A."/>
            <person name="Schein J."/>
            <person name="Sterck L."/>
            <person name="Aerts A."/>
            <person name="Bhalerao R.R."/>
            <person name="Bhalerao R.P."/>
            <person name="Blaudez D."/>
            <person name="Boerjan W."/>
            <person name="Brun A."/>
            <person name="Brunner A."/>
            <person name="Busov V."/>
            <person name="Campbell M."/>
            <person name="Carlson J."/>
            <person name="Chalot M."/>
            <person name="Chapman J."/>
            <person name="Chen G.L."/>
            <person name="Cooper D."/>
            <person name="Coutinho P.M."/>
            <person name="Couturier J."/>
            <person name="Covert S."/>
            <person name="Cronk Q."/>
            <person name="Cunningham R."/>
            <person name="Davis J."/>
            <person name="Degroeve S."/>
            <person name="Dejardin A."/>
            <person name="Depamphilis C."/>
            <person name="Detter J."/>
            <person name="Dirks B."/>
            <person name="Dubchak I."/>
            <person name="Duplessis S."/>
            <person name="Ehlting J."/>
            <person name="Ellis B."/>
            <person name="Gendler K."/>
            <person name="Goodstein D."/>
            <person name="Gribskov M."/>
            <person name="Grimwood J."/>
            <person name="Groover A."/>
            <person name="Gunter L."/>
            <person name="Hamberger B."/>
            <person name="Heinze B."/>
            <person name="Helariutta Y."/>
            <person name="Henrissat B."/>
            <person name="Holligan D."/>
            <person name="Holt R."/>
            <person name="Huang W."/>
            <person name="Islam-Faridi N."/>
            <person name="Jones S."/>
            <person name="Jones-Rhoades M."/>
            <person name="Jorgensen R."/>
            <person name="Joshi C."/>
            <person name="Kangasjarvi J."/>
            <person name="Karlsson J."/>
            <person name="Kelleher C."/>
            <person name="Kirkpatrick R."/>
            <person name="Kirst M."/>
            <person name="Kohler A."/>
            <person name="Kalluri U."/>
            <person name="Larimer F."/>
            <person name="Leebens-Mack J."/>
            <person name="Leple J.C."/>
            <person name="Locascio P."/>
            <person name="Lou Y."/>
            <person name="Lucas S."/>
            <person name="Martin F."/>
            <person name="Montanini B."/>
            <person name="Napoli C."/>
            <person name="Nelson D.R."/>
            <person name="Nelson C."/>
            <person name="Nieminen K."/>
            <person name="Nilsson O."/>
            <person name="Pereda V."/>
            <person name="Peter G."/>
            <person name="Philippe R."/>
            <person name="Pilate G."/>
            <person name="Poliakov A."/>
            <person name="Razumovskaya J."/>
            <person name="Richardson P."/>
            <person name="Rinaldi C."/>
            <person name="Ritland K."/>
            <person name="Rouze P."/>
            <person name="Ryaboy D."/>
            <person name="Schmutz J."/>
            <person name="Schrader J."/>
            <person name="Segerman B."/>
            <person name="Shin H."/>
            <person name="Siddiqui A."/>
            <person name="Sterky F."/>
            <person name="Terry A."/>
            <person name="Tsai C.J."/>
            <person name="Uberbacher E."/>
            <person name="Unneberg P."/>
            <person name="Vahala J."/>
            <person name="Wall K."/>
            <person name="Wessler S."/>
            <person name="Yang G."/>
            <person name="Yin T."/>
            <person name="Douglas C."/>
            <person name="Marra M."/>
            <person name="Sandberg G."/>
            <person name="Van de Peer Y."/>
            <person name="Rokhsar D."/>
        </authorList>
    </citation>
    <scope>NUCLEOTIDE SEQUENCE [LARGE SCALE GENOMIC DNA]</scope>
    <source>
        <strain evidence="5">cv. Nisqually</strain>
    </source>
</reference>
<dbReference type="InterPro" id="IPR002885">
    <property type="entry name" value="PPR_rpt"/>
</dbReference>
<dbReference type="PANTHER" id="PTHR47874">
    <property type="entry name" value="EXPRESSED PROTEIN"/>
    <property type="match status" value="1"/>
</dbReference>
<evidence type="ECO:0000256" key="1">
    <source>
        <dbReference type="ARBA" id="ARBA00007626"/>
    </source>
</evidence>
<dbReference type="GO" id="GO:0003729">
    <property type="term" value="F:mRNA binding"/>
    <property type="evidence" value="ECO:0000318"/>
    <property type="project" value="GO_Central"/>
</dbReference>
<evidence type="ECO:0008006" key="6">
    <source>
        <dbReference type="Google" id="ProtNLM"/>
    </source>
</evidence>
<dbReference type="Proteomes" id="UP000006729">
    <property type="component" value="Chromosome 1"/>
</dbReference>
<dbReference type="InterPro" id="IPR011990">
    <property type="entry name" value="TPR-like_helical_dom_sf"/>
</dbReference>
<dbReference type="InParanoid" id="A0A2K2C415"/>
<dbReference type="Gene3D" id="1.25.40.10">
    <property type="entry name" value="Tetratricopeptide repeat domain"/>
    <property type="match status" value="3"/>
</dbReference>
<protein>
    <recommendedName>
        <fullName evidence="6">Pentacotripeptide-repeat region of PRORP domain-containing protein</fullName>
    </recommendedName>
</protein>
<organism evidence="4 5">
    <name type="scientific">Populus trichocarpa</name>
    <name type="common">Western balsam poplar</name>
    <name type="synonym">Populus balsamifera subsp. trichocarpa</name>
    <dbReference type="NCBI Taxonomy" id="3694"/>
    <lineage>
        <taxon>Eukaryota</taxon>
        <taxon>Viridiplantae</taxon>
        <taxon>Streptophyta</taxon>
        <taxon>Embryophyta</taxon>
        <taxon>Tracheophyta</taxon>
        <taxon>Spermatophyta</taxon>
        <taxon>Magnoliopsida</taxon>
        <taxon>eudicotyledons</taxon>
        <taxon>Gunneridae</taxon>
        <taxon>Pentapetalae</taxon>
        <taxon>rosids</taxon>
        <taxon>fabids</taxon>
        <taxon>Malpighiales</taxon>
        <taxon>Salicaceae</taxon>
        <taxon>Saliceae</taxon>
        <taxon>Populus</taxon>
    </lineage>
</organism>
<dbReference type="Pfam" id="PF01535">
    <property type="entry name" value="PPR"/>
    <property type="match status" value="2"/>
</dbReference>
<dbReference type="PANTHER" id="PTHR47874:SF6">
    <property type="entry name" value="PENTATRICOPEPTIDE REPEAT-CONTAINING PROTEIN"/>
    <property type="match status" value="1"/>
</dbReference>
<name>A0A2K2C415_POPTR</name>
<evidence type="ECO:0000256" key="2">
    <source>
        <dbReference type="ARBA" id="ARBA00022737"/>
    </source>
</evidence>
<evidence type="ECO:0000313" key="4">
    <source>
        <dbReference type="EMBL" id="PNT56769.1"/>
    </source>
</evidence>
<comment type="similarity">
    <text evidence="1">Belongs to the PPR family. P subfamily.</text>
</comment>
<keyword evidence="5" id="KW-1185">Reference proteome</keyword>
<feature type="repeat" description="PPR" evidence="3">
    <location>
        <begin position="113"/>
        <end position="147"/>
    </location>
</feature>
<evidence type="ECO:0000313" key="5">
    <source>
        <dbReference type="Proteomes" id="UP000006729"/>
    </source>
</evidence>
<gene>
    <name evidence="4" type="ORF">POPTR_001G263500</name>
</gene>
<dbReference type="STRING" id="3694.A0A2K2C415"/>
<dbReference type="InterPro" id="IPR044179">
    <property type="entry name" value="PPR5-like"/>
</dbReference>
<dbReference type="Pfam" id="PF13041">
    <property type="entry name" value="PPR_2"/>
    <property type="match status" value="1"/>
</dbReference>
<dbReference type="EMBL" id="CM009290">
    <property type="protein sequence ID" value="PNT56769.1"/>
    <property type="molecule type" value="Genomic_DNA"/>
</dbReference>
<dbReference type="AlphaFoldDB" id="A0A2K2C415"/>
<keyword evidence="2" id="KW-0677">Repeat</keyword>
<proteinExistence type="inferred from homology"/>
<sequence>MLVVGCRQHEEARLLYEVMQSDGLKPTIDVYTALVSAYGQSGQLDKAFSAVAEMKPISECKPDVYAYSVLLICCIKLHFTYNTVIDGNGKAKMLEEMENTLTDMIESGSSAPDLFTFNSITAAYGSSGQQDKMEKWHAEFLLIGLRPDIKTFNILIRSYEKAGERLFSPSIVTRNLIIETFGKADDIETVEEYLSKTKHLRIKTNTITYCSLVSVYSKAGHIMKVDSNLRQVENSDIILDTPFSNCVVRAYG</sequence>
<dbReference type="PROSITE" id="PS51375">
    <property type="entry name" value="PPR"/>
    <property type="match status" value="1"/>
</dbReference>
<dbReference type="NCBIfam" id="TIGR00756">
    <property type="entry name" value="PPR"/>
    <property type="match status" value="2"/>
</dbReference>
<evidence type="ECO:0000256" key="3">
    <source>
        <dbReference type="PROSITE-ProRule" id="PRU00708"/>
    </source>
</evidence>